<name>A0A2M4B301_9DIPT</name>
<keyword evidence="1" id="KW-0732">Signal</keyword>
<sequence length="78" mass="8004">MLALLALVTIIDVRAFSLRVILAPEATSVVTGEAAASVTLSAVAFGSSCTSAKGAFFSPRSGVCRRTSSKSGHCLNSW</sequence>
<feature type="chain" id="PRO_5014682378" evidence="1">
    <location>
        <begin position="16"/>
        <end position="78"/>
    </location>
</feature>
<reference evidence="2" key="1">
    <citation type="submission" date="2018-01" db="EMBL/GenBank/DDBJ databases">
        <title>An insight into the sialome of Amazonian anophelines.</title>
        <authorList>
            <person name="Ribeiro J.M."/>
            <person name="Scarpassa V."/>
            <person name="Calvo E."/>
        </authorList>
    </citation>
    <scope>NUCLEOTIDE SEQUENCE</scope>
    <source>
        <tissue evidence="2">Salivary glands</tissue>
    </source>
</reference>
<organism evidence="2">
    <name type="scientific">Anopheles triannulatus</name>
    <dbReference type="NCBI Taxonomy" id="58253"/>
    <lineage>
        <taxon>Eukaryota</taxon>
        <taxon>Metazoa</taxon>
        <taxon>Ecdysozoa</taxon>
        <taxon>Arthropoda</taxon>
        <taxon>Hexapoda</taxon>
        <taxon>Insecta</taxon>
        <taxon>Pterygota</taxon>
        <taxon>Neoptera</taxon>
        <taxon>Endopterygota</taxon>
        <taxon>Diptera</taxon>
        <taxon>Nematocera</taxon>
        <taxon>Culicoidea</taxon>
        <taxon>Culicidae</taxon>
        <taxon>Anophelinae</taxon>
        <taxon>Anopheles</taxon>
    </lineage>
</organism>
<feature type="signal peptide" evidence="1">
    <location>
        <begin position="1"/>
        <end position="15"/>
    </location>
</feature>
<evidence type="ECO:0000313" key="2">
    <source>
        <dbReference type="EMBL" id="MBW47413.1"/>
    </source>
</evidence>
<dbReference type="EMBL" id="GGFK01014092">
    <property type="protein sequence ID" value="MBW47413.1"/>
    <property type="molecule type" value="Transcribed_RNA"/>
</dbReference>
<accession>A0A2M4B301</accession>
<dbReference type="AlphaFoldDB" id="A0A2M4B301"/>
<proteinExistence type="predicted"/>
<evidence type="ECO:0000256" key="1">
    <source>
        <dbReference type="SAM" id="SignalP"/>
    </source>
</evidence>
<protein>
    <submittedName>
        <fullName evidence="2">Putative secreted protein</fullName>
    </submittedName>
</protein>